<dbReference type="OrthoDB" id="482757at2"/>
<dbReference type="EMBL" id="CP044543">
    <property type="protein sequence ID" value="QFI71198.1"/>
    <property type="molecule type" value="Genomic_DNA"/>
</dbReference>
<organism evidence="2 3">
    <name type="scientific">Bradyrhizobium betae</name>
    <dbReference type="NCBI Taxonomy" id="244734"/>
    <lineage>
        <taxon>Bacteria</taxon>
        <taxon>Pseudomonadati</taxon>
        <taxon>Pseudomonadota</taxon>
        <taxon>Alphaproteobacteria</taxon>
        <taxon>Hyphomicrobiales</taxon>
        <taxon>Nitrobacteraceae</taxon>
        <taxon>Bradyrhizobium</taxon>
    </lineage>
</organism>
<keyword evidence="1" id="KW-0812">Transmembrane</keyword>
<dbReference type="AlphaFoldDB" id="A0A5P6NZF8"/>
<protein>
    <submittedName>
        <fullName evidence="2">Uncharacterized protein</fullName>
    </submittedName>
</protein>
<keyword evidence="1" id="KW-1133">Transmembrane helix</keyword>
<dbReference type="RefSeq" id="WP_151642108.1">
    <property type="nucleotide sequence ID" value="NZ_CP044543.1"/>
</dbReference>
<keyword evidence="1" id="KW-0472">Membrane</keyword>
<name>A0A5P6NZF8_9BRAD</name>
<sequence>MPKATNAAMIAANEAVFAKAQIRPEWQGRIDVAARRLCEPKTKAWFTEESARLKRKGYDVPWFMIAVTKEMEAGPDPQFLRSIAQGDRWDRISVNVPKGRGPFDDWHEAADDALIKCAPYMALWKNWTMGGALTISMKYNGLGYFTKGVPNPYLFSGTTAYSSGKYVRDSVFDPQAVSAQVGIAALLLGMQKFDASVVFSNDNVDARPSAAPPKDIVDEATKAARNVRTAAGAGGIAGAANEGAKTTTGTVVPSPATLLPSLAAYSVIGVAVAVMIAATITVARRKAAVEAIW</sequence>
<proteinExistence type="predicted"/>
<evidence type="ECO:0000256" key="1">
    <source>
        <dbReference type="SAM" id="Phobius"/>
    </source>
</evidence>
<accession>A0A5P6NZF8</accession>
<gene>
    <name evidence="2" type="ORF">F8237_01710</name>
</gene>
<evidence type="ECO:0000313" key="2">
    <source>
        <dbReference type="EMBL" id="QFI71198.1"/>
    </source>
</evidence>
<feature type="transmembrane region" description="Helical" evidence="1">
    <location>
        <begin position="262"/>
        <end position="283"/>
    </location>
</feature>
<reference evidence="3" key="1">
    <citation type="submission" date="2019-10" db="EMBL/GenBank/DDBJ databases">
        <title>Complete Genome Sequence of Bradyrhizobium betae type strain PL7HG1T.</title>
        <authorList>
            <person name="Bromfield E.S.P."/>
            <person name="Cloutier S."/>
        </authorList>
    </citation>
    <scope>NUCLEOTIDE SEQUENCE [LARGE SCALE GENOMIC DNA]</scope>
    <source>
        <strain evidence="3">PL7HG1</strain>
    </source>
</reference>
<dbReference type="Proteomes" id="UP000325641">
    <property type="component" value="Chromosome"/>
</dbReference>
<dbReference type="KEGG" id="bbet:F8237_01710"/>
<evidence type="ECO:0000313" key="3">
    <source>
        <dbReference type="Proteomes" id="UP000325641"/>
    </source>
</evidence>